<evidence type="ECO:0000313" key="3">
    <source>
        <dbReference type="Proteomes" id="UP000313359"/>
    </source>
</evidence>
<dbReference type="Proteomes" id="UP000313359">
    <property type="component" value="Unassembled WGS sequence"/>
</dbReference>
<reference evidence="2" key="1">
    <citation type="journal article" date="2018" name="Genome Biol. Evol.">
        <title>Genomics and development of Lentinus tigrinus, a white-rot wood-decaying mushroom with dimorphic fruiting bodies.</title>
        <authorList>
            <person name="Wu B."/>
            <person name="Xu Z."/>
            <person name="Knudson A."/>
            <person name="Carlson A."/>
            <person name="Chen N."/>
            <person name="Kovaka S."/>
            <person name="LaButti K."/>
            <person name="Lipzen A."/>
            <person name="Pennachio C."/>
            <person name="Riley R."/>
            <person name="Schakwitz W."/>
            <person name="Umezawa K."/>
            <person name="Ohm R.A."/>
            <person name="Grigoriev I.V."/>
            <person name="Nagy L.G."/>
            <person name="Gibbons J."/>
            <person name="Hibbett D."/>
        </authorList>
    </citation>
    <scope>NUCLEOTIDE SEQUENCE [LARGE SCALE GENOMIC DNA]</scope>
    <source>
        <strain evidence="2">ALCF2SS1-6</strain>
    </source>
</reference>
<feature type="region of interest" description="Disordered" evidence="1">
    <location>
        <begin position="150"/>
        <end position="173"/>
    </location>
</feature>
<evidence type="ECO:0000313" key="2">
    <source>
        <dbReference type="EMBL" id="RPD63646.1"/>
    </source>
</evidence>
<evidence type="ECO:0000256" key="1">
    <source>
        <dbReference type="SAM" id="MobiDB-lite"/>
    </source>
</evidence>
<dbReference type="AlphaFoldDB" id="A0A5C2SQ98"/>
<organism evidence="2 3">
    <name type="scientific">Lentinus tigrinus ALCF2SS1-6</name>
    <dbReference type="NCBI Taxonomy" id="1328759"/>
    <lineage>
        <taxon>Eukaryota</taxon>
        <taxon>Fungi</taxon>
        <taxon>Dikarya</taxon>
        <taxon>Basidiomycota</taxon>
        <taxon>Agaricomycotina</taxon>
        <taxon>Agaricomycetes</taxon>
        <taxon>Polyporales</taxon>
        <taxon>Polyporaceae</taxon>
        <taxon>Lentinus</taxon>
    </lineage>
</organism>
<proteinExistence type="predicted"/>
<dbReference type="EMBL" id="ML122255">
    <property type="protein sequence ID" value="RPD63646.1"/>
    <property type="molecule type" value="Genomic_DNA"/>
</dbReference>
<name>A0A5C2SQ98_9APHY</name>
<accession>A0A5C2SQ98</accession>
<gene>
    <name evidence="2" type="ORF">L227DRAFT_357535</name>
</gene>
<sequence>MVATGQQFNLVRQHTNPRVWRGHGQLQPKPYSYGSNRPDRHHRRRPAHPHLALLAEAPRTRTRHTPVSSRGVRRETQALRGRVDGRRARSPCDPLSTRVAPTEAPLHSPALVSGAARLEPMLRQAQESLPVSELQTVQFATFPDGLAGEHVSAARRSPDSNAFPAPQWSEVPG</sequence>
<feature type="compositionally biased region" description="Basic and acidic residues" evidence="1">
    <location>
        <begin position="72"/>
        <end position="87"/>
    </location>
</feature>
<feature type="region of interest" description="Disordered" evidence="1">
    <location>
        <begin position="1"/>
        <end position="45"/>
    </location>
</feature>
<feature type="region of interest" description="Disordered" evidence="1">
    <location>
        <begin position="60"/>
        <end position="101"/>
    </location>
</feature>
<feature type="compositionally biased region" description="Polar residues" evidence="1">
    <location>
        <begin position="1"/>
        <end position="16"/>
    </location>
</feature>
<protein>
    <submittedName>
        <fullName evidence="2">Uncharacterized protein</fullName>
    </submittedName>
</protein>
<keyword evidence="3" id="KW-1185">Reference proteome</keyword>